<accession>A0A2T4JDC5</accession>
<dbReference type="InterPro" id="IPR052042">
    <property type="entry name" value="Tail_sheath_structural"/>
</dbReference>
<organism evidence="4 5">
    <name type="scientific">Fuscovulum blasticum DSM 2131</name>
    <dbReference type="NCBI Taxonomy" id="1188250"/>
    <lineage>
        <taxon>Bacteria</taxon>
        <taxon>Pseudomonadati</taxon>
        <taxon>Pseudomonadota</taxon>
        <taxon>Alphaproteobacteria</taxon>
        <taxon>Rhodobacterales</taxon>
        <taxon>Paracoccaceae</taxon>
        <taxon>Pseudogemmobacter</taxon>
    </lineage>
</organism>
<dbReference type="Proteomes" id="UP000241362">
    <property type="component" value="Unassembled WGS sequence"/>
</dbReference>
<dbReference type="Pfam" id="PF04984">
    <property type="entry name" value="Phage_sheath_1"/>
    <property type="match status" value="1"/>
</dbReference>
<dbReference type="Gene3D" id="3.40.50.11780">
    <property type="match status" value="1"/>
</dbReference>
<dbReference type="RefSeq" id="WP_107671920.1">
    <property type="nucleotide sequence ID" value="NZ_PZKE01000002.1"/>
</dbReference>
<name>A0A2T4JDC5_FUSBL</name>
<evidence type="ECO:0000259" key="3">
    <source>
        <dbReference type="Pfam" id="PF17482"/>
    </source>
</evidence>
<protein>
    <submittedName>
        <fullName evidence="4">Phage tail protein</fullName>
    </submittedName>
</protein>
<proteinExistence type="inferred from homology"/>
<comment type="caution">
    <text evidence="4">The sequence shown here is derived from an EMBL/GenBank/DDBJ whole genome shotgun (WGS) entry which is preliminary data.</text>
</comment>
<sequence>MPEQFLHGIETVEIDDGLRPIQTVKSSIIGLVGTAPAADINTFPLDTPVLVTGPRLAAKLGVEGTLLDAYNAAYAQGVSVAIVVRVAAGATSAETITAVAGTPAGGDGVWALLNATNLLGQTPRILAAPGWTSTPAADPASPVTQALGSVATRLRAVAIADGPNTTEADALTDRAKYGSDRLYIVDPAVRAWDSTTSTYVTRPASAYVAGALSAIDASRGFWWSPSNQVLQGVAGTARPISWGISDTDTEANRLNEKEVATIVRKNGFRLWGNRSTSTDPLWTFLPVRRTADMIYESIEEALLWAMDRPFSAQLLRDIRDSVQAYLDTLKTRGALLGGRVWIDPEANTETTLKAGKLFIDFDIEPPAPLEHLTMQARRNGDYYEELVTAVTTGQ</sequence>
<reference evidence="4 5" key="1">
    <citation type="submission" date="2018-03" db="EMBL/GenBank/DDBJ databases">
        <title>Rhodobacter blasticus.</title>
        <authorList>
            <person name="Meyer T.E."/>
            <person name="Miller S."/>
            <person name="Lodha T."/>
            <person name="Gandham S."/>
            <person name="Chintalapati S."/>
            <person name="Chintalapati V.R."/>
        </authorList>
    </citation>
    <scope>NUCLEOTIDE SEQUENCE [LARGE SCALE GENOMIC DNA]</scope>
    <source>
        <strain evidence="4 5">DSM 2131</strain>
    </source>
</reference>
<feature type="domain" description="Tail sheath protein C-terminal" evidence="3">
    <location>
        <begin position="277"/>
        <end position="376"/>
    </location>
</feature>
<dbReference type="Pfam" id="PF17482">
    <property type="entry name" value="Phage_sheath_1C"/>
    <property type="match status" value="1"/>
</dbReference>
<evidence type="ECO:0000313" key="4">
    <source>
        <dbReference type="EMBL" id="PTE15912.1"/>
    </source>
</evidence>
<dbReference type="PANTHER" id="PTHR35861:SF1">
    <property type="entry name" value="PHAGE TAIL SHEATH PROTEIN"/>
    <property type="match status" value="1"/>
</dbReference>
<dbReference type="InterPro" id="IPR035089">
    <property type="entry name" value="Phage_sheath_subtilisin"/>
</dbReference>
<gene>
    <name evidence="4" type="ORF">C5F44_02415</name>
</gene>
<dbReference type="AlphaFoldDB" id="A0A2T4JDC5"/>
<dbReference type="PANTHER" id="PTHR35861">
    <property type="match status" value="1"/>
</dbReference>
<dbReference type="InterPro" id="IPR020287">
    <property type="entry name" value="Tail_sheath_C"/>
</dbReference>
<dbReference type="EMBL" id="PZKE01000002">
    <property type="protein sequence ID" value="PTE15912.1"/>
    <property type="molecule type" value="Genomic_DNA"/>
</dbReference>
<evidence type="ECO:0000256" key="1">
    <source>
        <dbReference type="ARBA" id="ARBA00008005"/>
    </source>
</evidence>
<keyword evidence="5" id="KW-1185">Reference proteome</keyword>
<comment type="similarity">
    <text evidence="1">Belongs to the myoviridae tail sheath protein family.</text>
</comment>
<evidence type="ECO:0000259" key="2">
    <source>
        <dbReference type="Pfam" id="PF04984"/>
    </source>
</evidence>
<evidence type="ECO:0000313" key="5">
    <source>
        <dbReference type="Proteomes" id="UP000241362"/>
    </source>
</evidence>
<feature type="domain" description="Tail sheath protein subtilisin-like" evidence="2">
    <location>
        <begin position="116"/>
        <end position="276"/>
    </location>
</feature>